<evidence type="ECO:0000313" key="2">
    <source>
        <dbReference type="Proteomes" id="UP001176478"/>
    </source>
</evidence>
<accession>A0ABT9AQR9</accession>
<keyword evidence="2" id="KW-1185">Reference proteome</keyword>
<proteinExistence type="predicted"/>
<comment type="caution">
    <text evidence="1">The sequence shown here is derived from an EMBL/GenBank/DDBJ whole genome shotgun (WGS) entry which is preliminary data.</text>
</comment>
<gene>
    <name evidence="1" type="ORF">Q5E86_08510</name>
</gene>
<evidence type="ECO:0000313" key="1">
    <source>
        <dbReference type="EMBL" id="MDO7856400.1"/>
    </source>
</evidence>
<reference evidence="1" key="2">
    <citation type="journal article" date="2024" name="Int. J. Antimicrob. Agents">
        <title>Identification of a novel Providencia species showing multi-drug-resistant in three patients with hospital-acquired infection.</title>
        <authorList>
            <person name="Yang W."/>
            <person name="Chen J."/>
            <person name="Yang F."/>
            <person name="Ji P."/>
            <person name="Shen S."/>
            <person name="Yin D."/>
            <person name="Hu F."/>
        </authorList>
    </citation>
    <scope>NUCLEOTIDE SEQUENCE</scope>
    <source>
        <strain evidence="1">CRE-138-0111</strain>
    </source>
</reference>
<sequence length="315" mass="38038">MVKVINWIDKNADIRMLRFYVRFIMVQSQNYYGFPKLTQKLPDIFHSKNLLKQEINHYFSAIESSEKRQAESEKAERLYHKNILSISLIEWLKKDKEACALIWGLLHLGRDPFLVLQNIHDTAFNHQIINTTFPTSHEERFSLIVIYLDFLYFDEFDPPKSEYNDFLKRQWLQLSDGIKPFKWLNETSTEGIEWAWQYLVDYHKSEHIDVGRMGIDSLQYFNPINPEEKYLAIYSVLKLWNSHHFEKKMLINNLNRAWRQRQLRRERTNKKAINCYLDITVKEKLDFLVKNKRCQINELLTDLINEEYDHVKNLK</sequence>
<reference evidence="1" key="1">
    <citation type="submission" date="2023-07" db="EMBL/GenBank/DDBJ databases">
        <authorList>
            <person name="Yang W."/>
            <person name="Chen J."/>
            <person name="Ji P."/>
            <person name="Hu F."/>
        </authorList>
    </citation>
    <scope>NUCLEOTIDE SEQUENCE</scope>
    <source>
        <strain evidence="1">CRE-138-0111</strain>
    </source>
</reference>
<dbReference type="RefSeq" id="WP_304557660.1">
    <property type="nucleotide sequence ID" value="NZ_JAUQTF010000003.1"/>
</dbReference>
<name>A0ABT9AQR9_9GAMM</name>
<protein>
    <submittedName>
        <fullName evidence="1">Uncharacterized protein</fullName>
    </submittedName>
</protein>
<dbReference type="EMBL" id="JAUQTG010000004">
    <property type="protein sequence ID" value="MDO7856400.1"/>
    <property type="molecule type" value="Genomic_DNA"/>
</dbReference>
<dbReference type="Proteomes" id="UP001176478">
    <property type="component" value="Unassembled WGS sequence"/>
</dbReference>
<organism evidence="1 2">
    <name type="scientific">Providencia huashanensis</name>
    <dbReference type="NCBI Taxonomy" id="3037798"/>
    <lineage>
        <taxon>Bacteria</taxon>
        <taxon>Pseudomonadati</taxon>
        <taxon>Pseudomonadota</taxon>
        <taxon>Gammaproteobacteria</taxon>
        <taxon>Enterobacterales</taxon>
        <taxon>Morganellaceae</taxon>
        <taxon>Providencia</taxon>
    </lineage>
</organism>